<dbReference type="Proteomes" id="UP001152803">
    <property type="component" value="Unassembled WGS sequence"/>
</dbReference>
<organism evidence="1 2">
    <name type="scientific">Conger conger</name>
    <name type="common">Conger eel</name>
    <name type="synonym">Muraena conger</name>
    <dbReference type="NCBI Taxonomy" id="82655"/>
    <lineage>
        <taxon>Eukaryota</taxon>
        <taxon>Metazoa</taxon>
        <taxon>Chordata</taxon>
        <taxon>Craniata</taxon>
        <taxon>Vertebrata</taxon>
        <taxon>Euteleostomi</taxon>
        <taxon>Actinopterygii</taxon>
        <taxon>Neopterygii</taxon>
        <taxon>Teleostei</taxon>
        <taxon>Anguilliformes</taxon>
        <taxon>Congridae</taxon>
        <taxon>Conger</taxon>
    </lineage>
</organism>
<evidence type="ECO:0000313" key="2">
    <source>
        <dbReference type="Proteomes" id="UP001152803"/>
    </source>
</evidence>
<gene>
    <name evidence="1" type="ORF">COCON_G00068160</name>
</gene>
<accession>A0A9Q1DSR0</accession>
<protein>
    <submittedName>
        <fullName evidence="1">Uncharacterized protein</fullName>
    </submittedName>
</protein>
<name>A0A9Q1DSR0_CONCO</name>
<dbReference type="AlphaFoldDB" id="A0A9Q1DSR0"/>
<feature type="non-terminal residue" evidence="1">
    <location>
        <position position="56"/>
    </location>
</feature>
<proteinExistence type="predicted"/>
<keyword evidence="2" id="KW-1185">Reference proteome</keyword>
<sequence length="56" mass="6241">MMNWPVCGSPGCTELSKWLNMVSLSLHCNIDNSLAVMSATMMISRFCRLPIRPHCG</sequence>
<reference evidence="1" key="1">
    <citation type="journal article" date="2023" name="Science">
        <title>Genome structures resolve the early diversification of teleost fishes.</title>
        <authorList>
            <person name="Parey E."/>
            <person name="Louis A."/>
            <person name="Montfort J."/>
            <person name="Bouchez O."/>
            <person name="Roques C."/>
            <person name="Iampietro C."/>
            <person name="Lluch J."/>
            <person name="Castinel A."/>
            <person name="Donnadieu C."/>
            <person name="Desvignes T."/>
            <person name="Floi Bucao C."/>
            <person name="Jouanno E."/>
            <person name="Wen M."/>
            <person name="Mejri S."/>
            <person name="Dirks R."/>
            <person name="Jansen H."/>
            <person name="Henkel C."/>
            <person name="Chen W.J."/>
            <person name="Zahm M."/>
            <person name="Cabau C."/>
            <person name="Klopp C."/>
            <person name="Thompson A.W."/>
            <person name="Robinson-Rechavi M."/>
            <person name="Braasch I."/>
            <person name="Lecointre G."/>
            <person name="Bobe J."/>
            <person name="Postlethwait J.H."/>
            <person name="Berthelot C."/>
            <person name="Roest Crollius H."/>
            <person name="Guiguen Y."/>
        </authorList>
    </citation>
    <scope>NUCLEOTIDE SEQUENCE</scope>
    <source>
        <strain evidence="1">Concon-B</strain>
    </source>
</reference>
<evidence type="ECO:0000313" key="1">
    <source>
        <dbReference type="EMBL" id="KAJ8279750.1"/>
    </source>
</evidence>
<comment type="caution">
    <text evidence="1">The sequence shown here is derived from an EMBL/GenBank/DDBJ whole genome shotgun (WGS) entry which is preliminary data.</text>
</comment>
<dbReference type="EMBL" id="JAFJMO010000004">
    <property type="protein sequence ID" value="KAJ8279750.1"/>
    <property type="molecule type" value="Genomic_DNA"/>
</dbReference>